<keyword evidence="3" id="KW-1185">Reference proteome</keyword>
<gene>
    <name evidence="2" type="ORF">FHR32_006150</name>
</gene>
<evidence type="ECO:0000259" key="1">
    <source>
        <dbReference type="Pfam" id="PF13546"/>
    </source>
</evidence>
<evidence type="ECO:0000313" key="3">
    <source>
        <dbReference type="Proteomes" id="UP000534286"/>
    </source>
</evidence>
<protein>
    <recommendedName>
        <fullName evidence="1">Transposase IS701-like DDE domain-containing protein</fullName>
    </recommendedName>
</protein>
<name>A0A7W7WCE8_9ACTN</name>
<sequence length="57" mass="6103">MYDEWGVGTDLPVVFDSGYGDCTAFRLGLEDRGLSYVAAVSDDLSAYPGDAVPELPE</sequence>
<dbReference type="Pfam" id="PF13546">
    <property type="entry name" value="DDE_5"/>
    <property type="match status" value="1"/>
</dbReference>
<organism evidence="2 3">
    <name type="scientific">Streptosporangium album</name>
    <dbReference type="NCBI Taxonomy" id="47479"/>
    <lineage>
        <taxon>Bacteria</taxon>
        <taxon>Bacillati</taxon>
        <taxon>Actinomycetota</taxon>
        <taxon>Actinomycetes</taxon>
        <taxon>Streptosporangiales</taxon>
        <taxon>Streptosporangiaceae</taxon>
        <taxon>Streptosporangium</taxon>
    </lineage>
</organism>
<dbReference type="InterPro" id="IPR038721">
    <property type="entry name" value="IS701-like_DDE_dom"/>
</dbReference>
<proteinExistence type="predicted"/>
<dbReference type="AlphaFoldDB" id="A0A7W7WCE8"/>
<dbReference type="Proteomes" id="UP000534286">
    <property type="component" value="Unassembled WGS sequence"/>
</dbReference>
<accession>A0A7W7WCE8</accession>
<reference evidence="2 3" key="1">
    <citation type="submission" date="2020-08" db="EMBL/GenBank/DDBJ databases">
        <title>Sequencing the genomes of 1000 actinobacteria strains.</title>
        <authorList>
            <person name="Klenk H.-P."/>
        </authorList>
    </citation>
    <scope>NUCLEOTIDE SEQUENCE [LARGE SCALE GENOMIC DNA]</scope>
    <source>
        <strain evidence="2 3">DSM 43023</strain>
    </source>
</reference>
<evidence type="ECO:0000313" key="2">
    <source>
        <dbReference type="EMBL" id="MBB4941773.1"/>
    </source>
</evidence>
<feature type="domain" description="Transposase IS701-like DDE" evidence="1">
    <location>
        <begin position="9"/>
        <end position="54"/>
    </location>
</feature>
<comment type="caution">
    <text evidence="2">The sequence shown here is derived from an EMBL/GenBank/DDBJ whole genome shotgun (WGS) entry which is preliminary data.</text>
</comment>
<dbReference type="EMBL" id="JACHJU010000002">
    <property type="protein sequence ID" value="MBB4941773.1"/>
    <property type="molecule type" value="Genomic_DNA"/>
</dbReference>